<evidence type="ECO:0000313" key="12">
    <source>
        <dbReference type="Proteomes" id="UP000274822"/>
    </source>
</evidence>
<gene>
    <name evidence="11" type="ORF">BC938DRAFT_476321</name>
</gene>
<keyword evidence="12" id="KW-1185">Reference proteome</keyword>
<evidence type="ECO:0000256" key="9">
    <source>
        <dbReference type="ARBA" id="ARBA00030601"/>
    </source>
</evidence>
<reference evidence="11 12" key="1">
    <citation type="journal article" date="2018" name="New Phytol.">
        <title>Phylogenomics of Endogonaceae and evolution of mycorrhizas within Mucoromycota.</title>
        <authorList>
            <person name="Chang Y."/>
            <person name="Desiro A."/>
            <person name="Na H."/>
            <person name="Sandor L."/>
            <person name="Lipzen A."/>
            <person name="Clum A."/>
            <person name="Barry K."/>
            <person name="Grigoriev I.V."/>
            <person name="Martin F.M."/>
            <person name="Stajich J.E."/>
            <person name="Smith M.E."/>
            <person name="Bonito G."/>
            <person name="Spatafora J.W."/>
        </authorList>
    </citation>
    <scope>NUCLEOTIDE SEQUENCE [LARGE SCALE GENOMIC DNA]</scope>
    <source>
        <strain evidence="11 12">AD002</strain>
    </source>
</reference>
<dbReference type="GO" id="GO:0030686">
    <property type="term" value="C:90S preribosome"/>
    <property type="evidence" value="ECO:0007669"/>
    <property type="project" value="TreeGrafter"/>
</dbReference>
<keyword evidence="3" id="KW-0690">Ribosome biogenesis</keyword>
<evidence type="ECO:0000313" key="11">
    <source>
        <dbReference type="EMBL" id="RUS32087.1"/>
    </source>
</evidence>
<name>A0A433QQR1_9FUNG</name>
<comment type="subcellular location">
    <subcellularLocation>
        <location evidence="1">Nucleus</location>
        <location evidence="1">Nucleolus</location>
    </subcellularLocation>
</comment>
<comment type="similarity">
    <text evidence="2">Belongs to the RRP36 family.</text>
</comment>
<sequence>MSRKPINKQVALKRKQHRDDSKSSDKFGRVDRNSEDESEDDGAPEEFRFGREEVGEEESEEDGDDDDGGGGGAENEKLKQLQRSLAHIPFEKLAEIQQKVGMKEFHKSFRRKAEANGREEVDKSDDDFEVAPRKTTRKAGGEAEDGGAKRAKDVQRLPKDRKEMKRSSKNKPVEQTSKRPVGRFREVVGAVGLKRRDPRFDQLSGKLNQDLFEKSYSFLDGYKSSELSMLREQIRKEKNAEEKTKLQELLTRMVGYYTSLFWGKAMDCTTLRNWQSRDSTLKIQKHKLELKRERKKVEMEFVKKGKKPFFLKKSDEKKLELIQKFESLKGTKNFDKILEKKRKRNAAKEHRHVPYKRRSGGLAGCHSACESHKVNKNFRASPPLGVMETQTLLILLNDIRSGDILPTLSQQLDAALSSAIRQTQTDTSSRQRLGQGVAFWDGVANLYDLLYQQIPKELSYANNILLSLLKLTRNMFANVTTNQDRALEHLIHKRIERVVSYCVSHQPAENVEYFPVIRMGTQALSNMLTGNPMVQQVLWLDYMGRGLTRHLQRRSHTDRCPCADLQLHPREPRAQVYFPSLYMIICLRIRIVPQNLTVKRPHHSECLHQTESGRRLFTAMLQQAEPLLENEDSRSFELIYAITRRLIDFDLFSSLFDALKSVEGASFTLAQITLLKLLDSKIHASASTTIVPTPAPLPLPAVRTLAQSFNAASSRATLLMRGLPPAIPLSSPQPDDEVPPDEPISVEDTANLYTGLVLQLQCFWVLSLEEAGEARSALVEEGILASCCGMLISPFRLVWFGSGLVVRLISRPCPQPFSPRPTSRFRALQSPP</sequence>
<evidence type="ECO:0000256" key="10">
    <source>
        <dbReference type="SAM" id="MobiDB-lite"/>
    </source>
</evidence>
<keyword evidence="6" id="KW-0539">Nucleus</keyword>
<dbReference type="GO" id="GO:0005730">
    <property type="term" value="C:nucleolus"/>
    <property type="evidence" value="ECO:0007669"/>
    <property type="project" value="UniProtKB-SubCell"/>
</dbReference>
<dbReference type="PANTHER" id="PTHR21738:SF0">
    <property type="entry name" value="RIBOSOMAL RNA PROCESSING PROTEIN 36 HOMOLOG"/>
    <property type="match status" value="1"/>
</dbReference>
<evidence type="ECO:0000256" key="2">
    <source>
        <dbReference type="ARBA" id="ARBA00009418"/>
    </source>
</evidence>
<comment type="function">
    <text evidence="8">Component of the 90S pre-ribosome involved in the maturation of rRNAs. Required for early cleavages of the pre-RNAs in the 40S ribosomal subunit maturation pathway.</text>
</comment>
<feature type="compositionally biased region" description="Basic and acidic residues" evidence="10">
    <location>
        <begin position="110"/>
        <end position="121"/>
    </location>
</feature>
<dbReference type="EMBL" id="RBNJ01002332">
    <property type="protein sequence ID" value="RUS32087.1"/>
    <property type="molecule type" value="Genomic_DNA"/>
</dbReference>
<protein>
    <recommendedName>
        <fullName evidence="9">Ribosomal RNA-processing protein 36</fullName>
    </recommendedName>
</protein>
<dbReference type="GO" id="GO:0000462">
    <property type="term" value="P:maturation of SSU-rRNA from tricistronic rRNA transcript (SSU-rRNA, 5.8S rRNA, LSU-rRNA)"/>
    <property type="evidence" value="ECO:0007669"/>
    <property type="project" value="TreeGrafter"/>
</dbReference>
<evidence type="ECO:0000256" key="4">
    <source>
        <dbReference type="ARBA" id="ARBA00022552"/>
    </source>
</evidence>
<evidence type="ECO:0000256" key="1">
    <source>
        <dbReference type="ARBA" id="ARBA00004604"/>
    </source>
</evidence>
<dbReference type="Proteomes" id="UP000274822">
    <property type="component" value="Unassembled WGS sequence"/>
</dbReference>
<keyword evidence="5" id="KW-0175">Coiled coil</keyword>
<feature type="compositionally biased region" description="Basic and acidic residues" evidence="10">
    <location>
        <begin position="17"/>
        <end position="35"/>
    </location>
</feature>
<evidence type="ECO:0000256" key="5">
    <source>
        <dbReference type="ARBA" id="ARBA00023054"/>
    </source>
</evidence>
<evidence type="ECO:0000256" key="3">
    <source>
        <dbReference type="ARBA" id="ARBA00022517"/>
    </source>
</evidence>
<keyword evidence="4" id="KW-0698">rRNA processing</keyword>
<dbReference type="Pfam" id="PF06102">
    <property type="entry name" value="RRP36"/>
    <property type="match status" value="2"/>
</dbReference>
<dbReference type="InterPro" id="IPR009292">
    <property type="entry name" value="RRP36"/>
</dbReference>
<accession>A0A433QQR1</accession>
<dbReference type="PANTHER" id="PTHR21738">
    <property type="entry name" value="RIBOSOMAL RNA PROCESSING PROTEIN 36 HOMOLOG"/>
    <property type="match status" value="1"/>
</dbReference>
<dbReference type="AlphaFoldDB" id="A0A433QQR1"/>
<feature type="region of interest" description="Disordered" evidence="10">
    <location>
        <begin position="110"/>
        <end position="181"/>
    </location>
</feature>
<evidence type="ECO:0000256" key="6">
    <source>
        <dbReference type="ARBA" id="ARBA00023242"/>
    </source>
</evidence>
<organism evidence="11 12">
    <name type="scientific">Jimgerdemannia flammicorona</name>
    <dbReference type="NCBI Taxonomy" id="994334"/>
    <lineage>
        <taxon>Eukaryota</taxon>
        <taxon>Fungi</taxon>
        <taxon>Fungi incertae sedis</taxon>
        <taxon>Mucoromycota</taxon>
        <taxon>Mucoromycotina</taxon>
        <taxon>Endogonomycetes</taxon>
        <taxon>Endogonales</taxon>
        <taxon>Endogonaceae</taxon>
        <taxon>Jimgerdemannia</taxon>
    </lineage>
</organism>
<feature type="compositionally biased region" description="Basic residues" evidence="10">
    <location>
        <begin position="1"/>
        <end position="16"/>
    </location>
</feature>
<evidence type="ECO:0000256" key="7">
    <source>
        <dbReference type="ARBA" id="ARBA00023274"/>
    </source>
</evidence>
<evidence type="ECO:0000256" key="8">
    <source>
        <dbReference type="ARBA" id="ARBA00025053"/>
    </source>
</evidence>
<comment type="caution">
    <text evidence="11">The sequence shown here is derived from an EMBL/GenBank/DDBJ whole genome shotgun (WGS) entry which is preliminary data.</text>
</comment>
<keyword evidence="7" id="KW-0687">Ribonucleoprotein</keyword>
<proteinExistence type="inferred from homology"/>
<feature type="compositionally biased region" description="Basic and acidic residues" evidence="10">
    <location>
        <begin position="146"/>
        <end position="166"/>
    </location>
</feature>
<feature type="compositionally biased region" description="Acidic residues" evidence="10">
    <location>
        <begin position="54"/>
        <end position="68"/>
    </location>
</feature>
<feature type="region of interest" description="Disordered" evidence="10">
    <location>
        <begin position="1"/>
        <end position="81"/>
    </location>
</feature>